<name>A0A8G0L0R2_9HYPO</name>
<dbReference type="Proteomes" id="UP000826661">
    <property type="component" value="Chromosome I"/>
</dbReference>
<evidence type="ECO:0000313" key="3">
    <source>
        <dbReference type="EMBL" id="QYS93636.1"/>
    </source>
</evidence>
<gene>
    <name evidence="3" type="ORF">H0G86_001005</name>
</gene>
<evidence type="ECO:0000313" key="4">
    <source>
        <dbReference type="Proteomes" id="UP000826661"/>
    </source>
</evidence>
<evidence type="ECO:0000256" key="1">
    <source>
        <dbReference type="SAM" id="Coils"/>
    </source>
</evidence>
<dbReference type="AlphaFoldDB" id="A0A8G0L0R2"/>
<feature type="region of interest" description="Disordered" evidence="2">
    <location>
        <begin position="188"/>
        <end position="258"/>
    </location>
</feature>
<evidence type="ECO:0000256" key="2">
    <source>
        <dbReference type="SAM" id="MobiDB-lite"/>
    </source>
</evidence>
<sequence length="404" mass="45129">MSSEYPYRRPHRLDLDDIKISITHESYTTALQTVDYYHRQAITMTPDEQEKYVEMVRISTLDHNYAANKNGTNAWPTRPDTSGLNAVAGDVLGCDIFATQGYARCCHMWDLKKFLPDAPKPEGSDLNLYQQIAGYMKNGEFCVDATFVGYDMHLDGLSHGDLNTGGQVGVVPRDTRRILKDSDTTWVPASGWEQLDDPEVTPNKRKDKEDDNRRPKKLKVPTSRFRLPDDDYSEDPSPTWFAGTPLPNNPTGTGESRTNKMESKIAALELELQTERELRQAQQETITSQGKQIAQLEDPENVYSRAHFVMFAAAYGISKLSHLRDNVEGAGDVFEIMDYSEHYDHFYHHSTPSPAEDGPSSAVATPAHGSTLVDETPSTGATPINRPMTPPRNEPPFAPAAPPL</sequence>
<dbReference type="EMBL" id="CP075864">
    <property type="protein sequence ID" value="QYS93636.1"/>
    <property type="molecule type" value="Genomic_DNA"/>
</dbReference>
<feature type="region of interest" description="Disordered" evidence="2">
    <location>
        <begin position="348"/>
        <end position="404"/>
    </location>
</feature>
<feature type="coiled-coil region" evidence="1">
    <location>
        <begin position="258"/>
        <end position="285"/>
    </location>
</feature>
<feature type="compositionally biased region" description="Basic and acidic residues" evidence="2">
    <location>
        <begin position="202"/>
        <end position="213"/>
    </location>
</feature>
<proteinExistence type="predicted"/>
<reference evidence="3 4" key="1">
    <citation type="journal article" date="2021" name="BMC Genomics">
        <title>Telomere-to-telomere genome assembly of asparaginase-producing Trichoderma simmonsii.</title>
        <authorList>
            <person name="Chung D."/>
            <person name="Kwon Y.M."/>
            <person name="Yang Y."/>
        </authorList>
    </citation>
    <scope>NUCLEOTIDE SEQUENCE [LARGE SCALE GENOMIC DNA]</scope>
    <source>
        <strain evidence="3 4">GH-Sj1</strain>
    </source>
</reference>
<feature type="compositionally biased region" description="Pro residues" evidence="2">
    <location>
        <begin position="388"/>
        <end position="404"/>
    </location>
</feature>
<accession>A0A8G0L0R2</accession>
<keyword evidence="4" id="KW-1185">Reference proteome</keyword>
<keyword evidence="1" id="KW-0175">Coiled coil</keyword>
<organism evidence="3 4">
    <name type="scientific">Trichoderma simmonsii</name>
    <dbReference type="NCBI Taxonomy" id="1491479"/>
    <lineage>
        <taxon>Eukaryota</taxon>
        <taxon>Fungi</taxon>
        <taxon>Dikarya</taxon>
        <taxon>Ascomycota</taxon>
        <taxon>Pezizomycotina</taxon>
        <taxon>Sordariomycetes</taxon>
        <taxon>Hypocreomycetidae</taxon>
        <taxon>Hypocreales</taxon>
        <taxon>Hypocreaceae</taxon>
        <taxon>Trichoderma</taxon>
    </lineage>
</organism>
<protein>
    <submittedName>
        <fullName evidence="3">Uncharacterized protein</fullName>
    </submittedName>
</protein>